<comment type="caution">
    <text evidence="1">The sequence shown here is derived from an EMBL/GenBank/DDBJ whole genome shotgun (WGS) entry which is preliminary data.</text>
</comment>
<accession>A0A8T2V3T6</accession>
<reference evidence="1" key="1">
    <citation type="submission" date="2021-08" db="EMBL/GenBank/DDBJ databases">
        <title>WGS assembly of Ceratopteris richardii.</title>
        <authorList>
            <person name="Marchant D.B."/>
            <person name="Chen G."/>
            <person name="Jenkins J."/>
            <person name="Shu S."/>
            <person name="Leebens-Mack J."/>
            <person name="Grimwood J."/>
            <person name="Schmutz J."/>
            <person name="Soltis P."/>
            <person name="Soltis D."/>
            <person name="Chen Z.-H."/>
        </authorList>
    </citation>
    <scope>NUCLEOTIDE SEQUENCE</scope>
    <source>
        <strain evidence="1">Whitten #5841</strain>
        <tissue evidence="1">Leaf</tissue>
    </source>
</reference>
<sequence length="102" mass="11996">MSTCPWASRRRHKLFILYHFKTVGELRKLLKRRKVFRANISDARKTVPLISELPDMAPRPSYVIPVLREAYDRTNSVHCTCFEWLESSYKLGYGVITIHIES</sequence>
<proteinExistence type="predicted"/>
<keyword evidence="2" id="KW-1185">Reference proteome</keyword>
<evidence type="ECO:0000313" key="1">
    <source>
        <dbReference type="EMBL" id="KAH7441860.1"/>
    </source>
</evidence>
<dbReference type="AlphaFoldDB" id="A0A8T2V3T6"/>
<dbReference type="EMBL" id="CM035408">
    <property type="protein sequence ID" value="KAH7441860.1"/>
    <property type="molecule type" value="Genomic_DNA"/>
</dbReference>
<evidence type="ECO:0000313" key="2">
    <source>
        <dbReference type="Proteomes" id="UP000825935"/>
    </source>
</evidence>
<name>A0A8T2V3T6_CERRI</name>
<organism evidence="1 2">
    <name type="scientific">Ceratopteris richardii</name>
    <name type="common">Triangle waterfern</name>
    <dbReference type="NCBI Taxonomy" id="49495"/>
    <lineage>
        <taxon>Eukaryota</taxon>
        <taxon>Viridiplantae</taxon>
        <taxon>Streptophyta</taxon>
        <taxon>Embryophyta</taxon>
        <taxon>Tracheophyta</taxon>
        <taxon>Polypodiopsida</taxon>
        <taxon>Polypodiidae</taxon>
        <taxon>Polypodiales</taxon>
        <taxon>Pteridineae</taxon>
        <taxon>Pteridaceae</taxon>
        <taxon>Parkerioideae</taxon>
        <taxon>Ceratopteris</taxon>
    </lineage>
</organism>
<gene>
    <name evidence="1" type="ORF">KP509_03G059100</name>
</gene>
<dbReference type="Proteomes" id="UP000825935">
    <property type="component" value="Chromosome 3"/>
</dbReference>
<protein>
    <submittedName>
        <fullName evidence="1">Uncharacterized protein</fullName>
    </submittedName>
</protein>